<reference evidence="4" key="1">
    <citation type="journal article" date="2020" name="mSystems">
        <title>Genome- and Community-Level Interaction Insights into Carbon Utilization and Element Cycling Functions of Hydrothermarchaeota in Hydrothermal Sediment.</title>
        <authorList>
            <person name="Zhou Z."/>
            <person name="Liu Y."/>
            <person name="Xu W."/>
            <person name="Pan J."/>
            <person name="Luo Z.H."/>
            <person name="Li M."/>
        </authorList>
    </citation>
    <scope>NUCLEOTIDE SEQUENCE [LARGE SCALE GENOMIC DNA]</scope>
    <source>
        <strain evidence="4">SpSt-1179</strain>
    </source>
</reference>
<keyword evidence="4" id="KW-0808">Transferase</keyword>
<comment type="similarity">
    <text evidence="1">Belongs to the bacterial sugar transferase family.</text>
</comment>
<dbReference type="AlphaFoldDB" id="A0A7C1GV53"/>
<evidence type="ECO:0000259" key="3">
    <source>
        <dbReference type="Pfam" id="PF02397"/>
    </source>
</evidence>
<name>A0A7C1GV53_9BACT</name>
<feature type="transmembrane region" description="Helical" evidence="2">
    <location>
        <begin position="125"/>
        <end position="151"/>
    </location>
</feature>
<keyword evidence="2" id="KW-0812">Transmembrane</keyword>
<dbReference type="GO" id="GO:0016780">
    <property type="term" value="F:phosphotransferase activity, for other substituted phosphate groups"/>
    <property type="evidence" value="ECO:0007669"/>
    <property type="project" value="TreeGrafter"/>
</dbReference>
<dbReference type="EMBL" id="DSBT01000406">
    <property type="protein sequence ID" value="HDP79083.1"/>
    <property type="molecule type" value="Genomic_DNA"/>
</dbReference>
<feature type="transmembrane region" description="Helical" evidence="2">
    <location>
        <begin position="12"/>
        <end position="34"/>
    </location>
</feature>
<protein>
    <submittedName>
        <fullName evidence="4">Sugar transferase</fullName>
    </submittedName>
</protein>
<feature type="transmembrane region" description="Helical" evidence="2">
    <location>
        <begin position="54"/>
        <end position="71"/>
    </location>
</feature>
<evidence type="ECO:0000256" key="1">
    <source>
        <dbReference type="ARBA" id="ARBA00006464"/>
    </source>
</evidence>
<evidence type="ECO:0000256" key="2">
    <source>
        <dbReference type="SAM" id="Phobius"/>
    </source>
</evidence>
<comment type="caution">
    <text evidence="4">The sequence shown here is derived from an EMBL/GenBank/DDBJ whole genome shotgun (WGS) entry which is preliminary data.</text>
</comment>
<sequence length="303" mass="34631">MDRLWYLLDLSLALPLLLNGFDAFIAALGVCVFISFSMRGYEGITFSDPDKQKASSLGSVVLSCLFGALLIRLSPWIALPSLALTALRYFFLYRLSHESFNEEKLMLIEREPIETKKTYDRIKRVLDIVLGVTILVLFGPVIGITVLTSVISSGRPVFICQKRIGKDCREFEMYKFRTFETKAGKDRITRLGRFLRPLRLDELPQIINIIKGDMSLVGPRPELPSFHSLGMENIPDYPLRLLVKPGLTGWAQINYKYTTTLEEYKVKTAYDLYYVKNRSLMLDFRCLLKTPFAVFLALLRSDG</sequence>
<gene>
    <name evidence="4" type="ORF">ENN47_13100</name>
</gene>
<dbReference type="Pfam" id="PF02397">
    <property type="entry name" value="Bac_transf"/>
    <property type="match status" value="1"/>
</dbReference>
<feature type="domain" description="Bacterial sugar transferase" evidence="3">
    <location>
        <begin position="123"/>
        <end position="295"/>
    </location>
</feature>
<dbReference type="Proteomes" id="UP000886198">
    <property type="component" value="Unassembled WGS sequence"/>
</dbReference>
<keyword evidence="2" id="KW-1133">Transmembrane helix</keyword>
<organism evidence="4">
    <name type="scientific">Mesotoga infera</name>
    <dbReference type="NCBI Taxonomy" id="1236046"/>
    <lineage>
        <taxon>Bacteria</taxon>
        <taxon>Thermotogati</taxon>
        <taxon>Thermotogota</taxon>
        <taxon>Thermotogae</taxon>
        <taxon>Kosmotogales</taxon>
        <taxon>Kosmotogaceae</taxon>
        <taxon>Mesotoga</taxon>
    </lineage>
</organism>
<evidence type="ECO:0000313" key="4">
    <source>
        <dbReference type="EMBL" id="HDP79083.1"/>
    </source>
</evidence>
<dbReference type="PANTHER" id="PTHR30576">
    <property type="entry name" value="COLANIC BIOSYNTHESIS UDP-GLUCOSE LIPID CARRIER TRANSFERASE"/>
    <property type="match status" value="1"/>
</dbReference>
<dbReference type="PANTHER" id="PTHR30576:SF0">
    <property type="entry name" value="UNDECAPRENYL-PHOSPHATE N-ACETYLGALACTOSAMINYL 1-PHOSPHATE TRANSFERASE-RELATED"/>
    <property type="match status" value="1"/>
</dbReference>
<proteinExistence type="inferred from homology"/>
<accession>A0A7C1GV53</accession>
<dbReference type="InterPro" id="IPR003362">
    <property type="entry name" value="Bact_transf"/>
</dbReference>
<keyword evidence="2" id="KW-0472">Membrane</keyword>